<dbReference type="PANTHER" id="PTHR12243:SF67">
    <property type="entry name" value="COREPRESSOR OF PANGOLIN, ISOFORM A-RELATED"/>
    <property type="match status" value="1"/>
</dbReference>
<reference evidence="2 3" key="1">
    <citation type="submission" date="2024-08" db="EMBL/GenBank/DDBJ databases">
        <authorList>
            <person name="Cucini C."/>
            <person name="Frati F."/>
        </authorList>
    </citation>
    <scope>NUCLEOTIDE SEQUENCE [LARGE SCALE GENOMIC DNA]</scope>
</reference>
<proteinExistence type="predicted"/>
<dbReference type="PANTHER" id="PTHR12243">
    <property type="entry name" value="MADF DOMAIN TRANSCRIPTION FACTOR"/>
    <property type="match status" value="1"/>
</dbReference>
<dbReference type="InterPro" id="IPR039353">
    <property type="entry name" value="TF_Adf1"/>
</dbReference>
<dbReference type="PROSITE" id="PS51029">
    <property type="entry name" value="MADF"/>
    <property type="match status" value="1"/>
</dbReference>
<dbReference type="Pfam" id="PF10545">
    <property type="entry name" value="MADF_DNA_bdg"/>
    <property type="match status" value="1"/>
</dbReference>
<evidence type="ECO:0000313" key="2">
    <source>
        <dbReference type="EMBL" id="CAL8104452.1"/>
    </source>
</evidence>
<dbReference type="SMART" id="SM00595">
    <property type="entry name" value="MADF"/>
    <property type="match status" value="1"/>
</dbReference>
<feature type="domain" description="MADF" evidence="1">
    <location>
        <begin position="21"/>
        <end position="110"/>
    </location>
</feature>
<dbReference type="InterPro" id="IPR006578">
    <property type="entry name" value="MADF-dom"/>
</dbReference>
<protein>
    <recommendedName>
        <fullName evidence="1">MADF domain-containing protein</fullName>
    </recommendedName>
</protein>
<gene>
    <name evidence="2" type="ORF">ODALV1_LOCUS11763</name>
</gene>
<organism evidence="2 3">
    <name type="scientific">Orchesella dallaii</name>
    <dbReference type="NCBI Taxonomy" id="48710"/>
    <lineage>
        <taxon>Eukaryota</taxon>
        <taxon>Metazoa</taxon>
        <taxon>Ecdysozoa</taxon>
        <taxon>Arthropoda</taxon>
        <taxon>Hexapoda</taxon>
        <taxon>Collembola</taxon>
        <taxon>Entomobryomorpha</taxon>
        <taxon>Entomobryoidea</taxon>
        <taxon>Orchesellidae</taxon>
        <taxon>Orchesellinae</taxon>
        <taxon>Orchesella</taxon>
    </lineage>
</organism>
<keyword evidence="3" id="KW-1185">Reference proteome</keyword>
<name>A0ABP1QIP7_9HEXA</name>
<comment type="caution">
    <text evidence="2">The sequence shown here is derived from an EMBL/GenBank/DDBJ whole genome shotgun (WGS) entry which is preliminary data.</text>
</comment>
<evidence type="ECO:0000313" key="3">
    <source>
        <dbReference type="Proteomes" id="UP001642540"/>
    </source>
</evidence>
<dbReference type="EMBL" id="CAXLJM020000035">
    <property type="protein sequence ID" value="CAL8104452.1"/>
    <property type="molecule type" value="Genomic_DNA"/>
</dbReference>
<accession>A0ABP1QIP7</accession>
<dbReference type="Proteomes" id="UP001642540">
    <property type="component" value="Unassembled WGS sequence"/>
</dbReference>
<sequence length="239" mass="27042">MVGRMGKSKSRASNVKIDEEILINLVSEHPYLYDKKHEDFMDKIKKANAWTSIGEKLLCNGDTVSGKWENLRKQYTDYLRKSKLPTGSGGKRKVFYRFAEQMRFYEDCYKPYTAVSNVTLDEPDVDQVELTSGDIDDEMAERVVNPVIDPLTENVKSTPTEAVGYKPPPKKNKVDQLNVDAKLVKALESCSASKMDKFEAFGATVCASLSEIHEKHPKKAAKLMIDIQTIIFDAQYSEN</sequence>
<evidence type="ECO:0000259" key="1">
    <source>
        <dbReference type="PROSITE" id="PS51029"/>
    </source>
</evidence>